<dbReference type="RefSeq" id="WP_053233169.1">
    <property type="nucleotide sequence ID" value="NZ_CP011125.1"/>
</dbReference>
<sequence length="197" mass="21569">MLVTKEGINESEADVATRDERARADRERAIVGPGVLAGLFAATVMGLILMSGAALLGRGFWTPMQLIGATVLRDRWSELPMLAGLAGVVLHLGVGVAWGVVFTALTRRVHGRSNLAMLGILFAAFVFMVMTYGVAPWASPWFFSSYHVGRYFIVHLVFGLVLGLSLPSAEHVIATRRAHLHRHGPVLRRSPFRRRTV</sequence>
<protein>
    <submittedName>
        <fullName evidence="3">Uncharacterized protein</fullName>
    </submittedName>
</protein>
<gene>
    <name evidence="3" type="ORF">DB32_003104</name>
</gene>
<keyword evidence="2" id="KW-0472">Membrane</keyword>
<proteinExistence type="predicted"/>
<evidence type="ECO:0000256" key="1">
    <source>
        <dbReference type="SAM" id="MobiDB-lite"/>
    </source>
</evidence>
<feature type="transmembrane region" description="Helical" evidence="2">
    <location>
        <begin position="117"/>
        <end position="139"/>
    </location>
</feature>
<feature type="transmembrane region" description="Helical" evidence="2">
    <location>
        <begin position="81"/>
        <end position="105"/>
    </location>
</feature>
<dbReference type="Proteomes" id="UP000034883">
    <property type="component" value="Chromosome"/>
</dbReference>
<evidence type="ECO:0000256" key="2">
    <source>
        <dbReference type="SAM" id="Phobius"/>
    </source>
</evidence>
<reference evidence="3 4" key="1">
    <citation type="submission" date="2015-03" db="EMBL/GenBank/DDBJ databases">
        <title>Genome assembly of Sandaracinus amylolyticus DSM 53668.</title>
        <authorList>
            <person name="Sharma G."/>
            <person name="Subramanian S."/>
        </authorList>
    </citation>
    <scope>NUCLEOTIDE SEQUENCE [LARGE SCALE GENOMIC DNA]</scope>
    <source>
        <strain evidence="3 4">DSM 53668</strain>
    </source>
</reference>
<evidence type="ECO:0000313" key="3">
    <source>
        <dbReference type="EMBL" id="AKF05955.1"/>
    </source>
</evidence>
<feature type="transmembrane region" description="Helical" evidence="2">
    <location>
        <begin position="30"/>
        <end position="61"/>
    </location>
</feature>
<dbReference type="KEGG" id="samy:DB32_003104"/>
<keyword evidence="2" id="KW-1133">Transmembrane helix</keyword>
<dbReference type="AlphaFoldDB" id="A0A0F6W2S2"/>
<feature type="transmembrane region" description="Helical" evidence="2">
    <location>
        <begin position="151"/>
        <end position="173"/>
    </location>
</feature>
<organism evidence="3 4">
    <name type="scientific">Sandaracinus amylolyticus</name>
    <dbReference type="NCBI Taxonomy" id="927083"/>
    <lineage>
        <taxon>Bacteria</taxon>
        <taxon>Pseudomonadati</taxon>
        <taxon>Myxococcota</taxon>
        <taxon>Polyangia</taxon>
        <taxon>Polyangiales</taxon>
        <taxon>Sandaracinaceae</taxon>
        <taxon>Sandaracinus</taxon>
    </lineage>
</organism>
<evidence type="ECO:0000313" key="4">
    <source>
        <dbReference type="Proteomes" id="UP000034883"/>
    </source>
</evidence>
<keyword evidence="2" id="KW-0812">Transmembrane</keyword>
<name>A0A0F6W2S2_9BACT</name>
<accession>A0A0F6W2S2</accession>
<keyword evidence="4" id="KW-1185">Reference proteome</keyword>
<feature type="region of interest" description="Disordered" evidence="1">
    <location>
        <begin position="1"/>
        <end position="20"/>
    </location>
</feature>
<dbReference type="EMBL" id="CP011125">
    <property type="protein sequence ID" value="AKF05955.1"/>
    <property type="molecule type" value="Genomic_DNA"/>
</dbReference>